<accession>A0A6A5C0G3</accession>
<evidence type="ECO:0000256" key="2">
    <source>
        <dbReference type="SAM" id="MobiDB-lite"/>
    </source>
</evidence>
<comment type="caution">
    <text evidence="4">The sequence shown here is derived from an EMBL/GenBank/DDBJ whole genome shotgun (WGS) entry which is preliminary data.</text>
</comment>
<dbReference type="InterPro" id="IPR000086">
    <property type="entry name" value="NUDIX_hydrolase_dom"/>
</dbReference>
<dbReference type="VEuPathDB" id="AmoebaDB:FDP41_010955"/>
<feature type="domain" description="Nudix hydrolase" evidence="3">
    <location>
        <begin position="85"/>
        <end position="235"/>
    </location>
</feature>
<gene>
    <name evidence="4" type="ORF">FDP41_010955</name>
</gene>
<sequence length="565" mass="65740">MLSWRVLLTKQHSCSSSLLLQPFLSLSGFGLKKNFFGKHFIPSHHHSDTVLRFYSTQTLDSPPSQAKNNTNQSTTKPPKSMFPDSPVPAVSVLLLKMELEKTTQDVSAFKILMIRRGKPPGKNLLALPGGHLNVDETIREGALRELEEETGIKSDYVYFTYAPIYSLDSIYYHQDENTVVGVDNKTESVDSNSENLATMKISTTSDDIHFRKELNEELKRRMKAGDPNIKIQFHFIISTVLGIVMSEKNNQVYGQASDDAKQIQWVKILTQNESNIPRNYTQVDDDGCLVTYLEDWIDERNHRTLCENLKTIYTMPVVVRHALMRLLPSTSWSNPFNLYAGFKGITFPTSVDLSLLSQMDDMLLFPPLQERILKFWFDNDPQRTGWWFRSSLEIDRHIQTSFEPMLLNLAYKLELVFEKSNQHDIQKVLSKQSERTLLACIIMLDQFPRNMYRNSPQAFSFDHIAQKLSKWCLENQTDKKLHTPLERMWFYFPLEHSEDLSLQELSCQLFNSLVEEDSTFEPYLRFAEQHRDIIQQFGRFPHRNKIMNRESTPQEIEFLKTFTSF</sequence>
<dbReference type="VEuPathDB" id="AmoebaDB:NfTy_015990"/>
<feature type="region of interest" description="Disordered" evidence="2">
    <location>
        <begin position="58"/>
        <end position="83"/>
    </location>
</feature>
<proteinExistence type="predicted"/>
<reference evidence="4 5" key="1">
    <citation type="journal article" date="2019" name="Sci. Rep.">
        <title>Nanopore sequencing improves the draft genome of the human pathogenic amoeba Naegleria fowleri.</title>
        <authorList>
            <person name="Liechti N."/>
            <person name="Schurch N."/>
            <person name="Bruggmann R."/>
            <person name="Wittwer M."/>
        </authorList>
    </citation>
    <scope>NUCLEOTIDE SEQUENCE [LARGE SCALE GENOMIC DNA]</scope>
    <source>
        <strain evidence="4 5">ATCC 30894</strain>
    </source>
</reference>
<dbReference type="EMBL" id="VFQX01000007">
    <property type="protein sequence ID" value="KAF0982977.1"/>
    <property type="molecule type" value="Genomic_DNA"/>
</dbReference>
<dbReference type="Pfam" id="PF00293">
    <property type="entry name" value="NUDIX"/>
    <property type="match status" value="1"/>
</dbReference>
<dbReference type="OrthoDB" id="414698at2759"/>
<dbReference type="Proteomes" id="UP000444721">
    <property type="component" value="Unassembled WGS sequence"/>
</dbReference>
<dbReference type="PANTHER" id="PTHR43736:SF1">
    <property type="entry name" value="DIHYDRONEOPTERIN TRIPHOSPHATE DIPHOSPHATASE"/>
    <property type="match status" value="1"/>
</dbReference>
<evidence type="ECO:0000256" key="1">
    <source>
        <dbReference type="ARBA" id="ARBA00022801"/>
    </source>
</evidence>
<dbReference type="PROSITE" id="PS00893">
    <property type="entry name" value="NUDIX_BOX"/>
    <property type="match status" value="1"/>
</dbReference>
<dbReference type="Pfam" id="PF06041">
    <property type="entry name" value="DUF924"/>
    <property type="match status" value="1"/>
</dbReference>
<dbReference type="InterPro" id="IPR015797">
    <property type="entry name" value="NUDIX_hydrolase-like_dom_sf"/>
</dbReference>
<dbReference type="GeneID" id="68118170"/>
<dbReference type="AlphaFoldDB" id="A0A6A5C0G3"/>
<dbReference type="GO" id="GO:0016787">
    <property type="term" value="F:hydrolase activity"/>
    <property type="evidence" value="ECO:0007669"/>
    <property type="project" value="UniProtKB-KW"/>
</dbReference>
<dbReference type="InterPro" id="IPR020084">
    <property type="entry name" value="NUDIX_hydrolase_CS"/>
</dbReference>
<dbReference type="VEuPathDB" id="AmoebaDB:NF0090450"/>
<keyword evidence="5" id="KW-1185">Reference proteome</keyword>
<dbReference type="SUPFAM" id="SSF55811">
    <property type="entry name" value="Nudix"/>
    <property type="match status" value="1"/>
</dbReference>
<protein>
    <recommendedName>
        <fullName evidence="3">Nudix hydrolase domain-containing protein</fullName>
    </recommendedName>
</protein>
<dbReference type="InterPro" id="IPR011990">
    <property type="entry name" value="TPR-like_helical_dom_sf"/>
</dbReference>
<evidence type="ECO:0000259" key="3">
    <source>
        <dbReference type="PROSITE" id="PS51462"/>
    </source>
</evidence>
<name>A0A6A5C0G3_NAEFO</name>
<keyword evidence="1" id="KW-0378">Hydrolase</keyword>
<dbReference type="SUPFAM" id="SSF48452">
    <property type="entry name" value="TPR-like"/>
    <property type="match status" value="1"/>
</dbReference>
<dbReference type="InterPro" id="IPR010323">
    <property type="entry name" value="DUF924"/>
</dbReference>
<dbReference type="Gene3D" id="1.25.40.10">
    <property type="entry name" value="Tetratricopeptide repeat domain"/>
    <property type="match status" value="1"/>
</dbReference>
<dbReference type="PROSITE" id="PS51462">
    <property type="entry name" value="NUDIX"/>
    <property type="match status" value="1"/>
</dbReference>
<dbReference type="PANTHER" id="PTHR43736">
    <property type="entry name" value="ADP-RIBOSE PYROPHOSPHATASE"/>
    <property type="match status" value="1"/>
</dbReference>
<dbReference type="Gene3D" id="1.20.58.320">
    <property type="entry name" value="TPR-like"/>
    <property type="match status" value="1"/>
</dbReference>
<evidence type="ECO:0000313" key="4">
    <source>
        <dbReference type="EMBL" id="KAF0982977.1"/>
    </source>
</evidence>
<dbReference type="Gene3D" id="3.90.79.10">
    <property type="entry name" value="Nucleoside Triphosphate Pyrophosphohydrolase"/>
    <property type="match status" value="1"/>
</dbReference>
<dbReference type="RefSeq" id="XP_044567690.1">
    <property type="nucleotide sequence ID" value="XM_044701310.1"/>
</dbReference>
<dbReference type="OMA" id="WFYFPLE"/>
<organism evidence="4 5">
    <name type="scientific">Naegleria fowleri</name>
    <name type="common">Brain eating amoeba</name>
    <dbReference type="NCBI Taxonomy" id="5763"/>
    <lineage>
        <taxon>Eukaryota</taxon>
        <taxon>Discoba</taxon>
        <taxon>Heterolobosea</taxon>
        <taxon>Tetramitia</taxon>
        <taxon>Eutetramitia</taxon>
        <taxon>Vahlkampfiidae</taxon>
        <taxon>Naegleria</taxon>
    </lineage>
</organism>
<evidence type="ECO:0000313" key="5">
    <source>
        <dbReference type="Proteomes" id="UP000444721"/>
    </source>
</evidence>
<feature type="compositionally biased region" description="Polar residues" evidence="2">
    <location>
        <begin position="58"/>
        <end position="77"/>
    </location>
</feature>